<dbReference type="Proteomes" id="UP001383192">
    <property type="component" value="Unassembled WGS sequence"/>
</dbReference>
<dbReference type="AlphaFoldDB" id="A0AAW0E7Q0"/>
<proteinExistence type="predicted"/>
<comment type="caution">
    <text evidence="1">The sequence shown here is derived from an EMBL/GenBank/DDBJ whole genome shotgun (WGS) entry which is preliminary data.</text>
</comment>
<name>A0AAW0E7Q0_9AGAR</name>
<accession>A0AAW0E7Q0</accession>
<gene>
    <name evidence="1" type="ORF">VNI00_000940</name>
</gene>
<evidence type="ECO:0000313" key="1">
    <source>
        <dbReference type="EMBL" id="KAK7060176.1"/>
    </source>
</evidence>
<sequence>MPMVTLFEELIDQVVEFVCLDREESVARLALLGRQWVPPTRRRLFHSLWIQAPERWEQSKKRHRQLLILLDNKHCSIHPYVRLVHISGTLHILGEASRPSHAEWLKPIFQHLPKWTSADSLRFSYIDSQTLNSNAWKQLFAEEVHDQGVNQFKKKVVDLCLYHVPFNSIDDTLSILNIVSGFPALQRLRMEPQVASLRSFPLRYGEAGISAPEYSLRQPPLLLDTLDLTQNPENPTGFPHDVFWNWLSAGSVKLRNLTLGLEGMDDAALRALARYLQCCGSLLTQFTLKAGSFDEFAIFGVQVKGRKEIRPSIGNLVQCTFIPPPKLSLSRAPCSKPRACQDGLSRRTQNTFTIPFQVLHPSRLSLLLDPNQSVRIHSFRSDAATAGIIRGDRQQLARNRYSVGTQKLA</sequence>
<organism evidence="1 2">
    <name type="scientific">Paramarasmius palmivorus</name>
    <dbReference type="NCBI Taxonomy" id="297713"/>
    <lineage>
        <taxon>Eukaryota</taxon>
        <taxon>Fungi</taxon>
        <taxon>Dikarya</taxon>
        <taxon>Basidiomycota</taxon>
        <taxon>Agaricomycotina</taxon>
        <taxon>Agaricomycetes</taxon>
        <taxon>Agaricomycetidae</taxon>
        <taxon>Agaricales</taxon>
        <taxon>Marasmiineae</taxon>
        <taxon>Marasmiaceae</taxon>
        <taxon>Paramarasmius</taxon>
    </lineage>
</organism>
<dbReference type="EMBL" id="JAYKXP010000003">
    <property type="protein sequence ID" value="KAK7060176.1"/>
    <property type="molecule type" value="Genomic_DNA"/>
</dbReference>
<reference evidence="1 2" key="1">
    <citation type="submission" date="2024-01" db="EMBL/GenBank/DDBJ databases">
        <title>A draft genome for a cacao thread blight-causing isolate of Paramarasmius palmivorus.</title>
        <authorList>
            <person name="Baruah I.K."/>
            <person name="Bukari Y."/>
            <person name="Amoako-Attah I."/>
            <person name="Meinhardt L.W."/>
            <person name="Bailey B.A."/>
            <person name="Cohen S.P."/>
        </authorList>
    </citation>
    <scope>NUCLEOTIDE SEQUENCE [LARGE SCALE GENOMIC DNA]</scope>
    <source>
        <strain evidence="1 2">GH-12</strain>
    </source>
</reference>
<protein>
    <recommendedName>
        <fullName evidence="3">F-box domain-containing protein</fullName>
    </recommendedName>
</protein>
<keyword evidence="2" id="KW-1185">Reference proteome</keyword>
<evidence type="ECO:0000313" key="2">
    <source>
        <dbReference type="Proteomes" id="UP001383192"/>
    </source>
</evidence>
<evidence type="ECO:0008006" key="3">
    <source>
        <dbReference type="Google" id="ProtNLM"/>
    </source>
</evidence>